<name>A0A7J2TBY9_9CREN</name>
<dbReference type="PANTHER" id="PTHR45723">
    <property type="entry name" value="SERINE/THREONINE-PROTEIN KINASE RIO1"/>
    <property type="match status" value="1"/>
</dbReference>
<dbReference type="EMBL" id="DRYQ01000120">
    <property type="protein sequence ID" value="HHQ51350.1"/>
    <property type="molecule type" value="Genomic_DNA"/>
</dbReference>
<comment type="caution">
    <text evidence="13">The sequence shown here is derived from an EMBL/GenBank/DDBJ whole genome shotgun (WGS) entry which is preliminary data.</text>
</comment>
<evidence type="ECO:0000256" key="10">
    <source>
        <dbReference type="ARBA" id="ARBA00047899"/>
    </source>
</evidence>
<dbReference type="PROSITE" id="PS01245">
    <property type="entry name" value="RIO1"/>
    <property type="match status" value="1"/>
</dbReference>
<evidence type="ECO:0000256" key="5">
    <source>
        <dbReference type="ARBA" id="ARBA00022723"/>
    </source>
</evidence>
<proteinExistence type="inferred from homology"/>
<comment type="similarity">
    <text evidence="1">Belongs to the protein kinase superfamily. RIO-type Ser/Thr kinase family.</text>
</comment>
<comment type="catalytic activity">
    <reaction evidence="11">
        <text>L-seryl-[protein] + ATP = O-phospho-L-seryl-[protein] + ADP + H(+)</text>
        <dbReference type="Rhea" id="RHEA:17989"/>
        <dbReference type="Rhea" id="RHEA-COMP:9863"/>
        <dbReference type="Rhea" id="RHEA-COMP:11604"/>
        <dbReference type="ChEBI" id="CHEBI:15378"/>
        <dbReference type="ChEBI" id="CHEBI:29999"/>
        <dbReference type="ChEBI" id="CHEBI:30616"/>
        <dbReference type="ChEBI" id="CHEBI:83421"/>
        <dbReference type="ChEBI" id="CHEBI:456216"/>
        <dbReference type="EC" id="2.7.11.1"/>
    </reaction>
</comment>
<dbReference type="EC" id="2.7.11.1" evidence="2"/>
<keyword evidence="9" id="KW-0460">Magnesium</keyword>
<dbReference type="SUPFAM" id="SSF56112">
    <property type="entry name" value="Protein kinase-like (PK-like)"/>
    <property type="match status" value="1"/>
</dbReference>
<dbReference type="GO" id="GO:0005524">
    <property type="term" value="F:ATP binding"/>
    <property type="evidence" value="ECO:0007669"/>
    <property type="project" value="UniProtKB-KW"/>
</dbReference>
<dbReference type="AlphaFoldDB" id="A0A7J2TBY9"/>
<evidence type="ECO:0000256" key="4">
    <source>
        <dbReference type="ARBA" id="ARBA00022679"/>
    </source>
</evidence>
<keyword evidence="4" id="KW-0808">Transferase</keyword>
<keyword evidence="6" id="KW-0547">Nucleotide-binding</keyword>
<dbReference type="PROSITE" id="PS50011">
    <property type="entry name" value="PROTEIN_KINASE_DOM"/>
    <property type="match status" value="1"/>
</dbReference>
<dbReference type="InterPro" id="IPR008266">
    <property type="entry name" value="Tyr_kinase_AS"/>
</dbReference>
<evidence type="ECO:0000256" key="6">
    <source>
        <dbReference type="ARBA" id="ARBA00022741"/>
    </source>
</evidence>
<dbReference type="InterPro" id="IPR051272">
    <property type="entry name" value="RIO-type_Ser/Thr_kinase"/>
</dbReference>
<evidence type="ECO:0000256" key="2">
    <source>
        <dbReference type="ARBA" id="ARBA00012513"/>
    </source>
</evidence>
<keyword evidence="3" id="KW-0723">Serine/threonine-protein kinase</keyword>
<evidence type="ECO:0000313" key="14">
    <source>
        <dbReference type="EMBL" id="HHQ51350.1"/>
    </source>
</evidence>
<keyword evidence="5" id="KW-0479">Metal-binding</keyword>
<dbReference type="EMBL" id="DSLL01000039">
    <property type="protein sequence ID" value="HEH31387.1"/>
    <property type="molecule type" value="Genomic_DNA"/>
</dbReference>
<feature type="domain" description="Protein kinase" evidence="12">
    <location>
        <begin position="52"/>
        <end position="279"/>
    </location>
</feature>
<dbReference type="Gene3D" id="3.30.200.20">
    <property type="entry name" value="Phosphorylase Kinase, domain 1"/>
    <property type="match status" value="1"/>
</dbReference>
<evidence type="ECO:0000313" key="13">
    <source>
        <dbReference type="EMBL" id="HEH31387.1"/>
    </source>
</evidence>
<protein>
    <recommendedName>
        <fullName evidence="2">non-specific serine/threonine protein kinase</fullName>
        <ecNumber evidence="2">2.7.11.1</ecNumber>
    </recommendedName>
</protein>
<dbReference type="GO" id="GO:0004674">
    <property type="term" value="F:protein serine/threonine kinase activity"/>
    <property type="evidence" value="ECO:0007669"/>
    <property type="project" value="UniProtKB-KW"/>
</dbReference>
<dbReference type="CDD" id="cd05145">
    <property type="entry name" value="RIO1_like"/>
    <property type="match status" value="1"/>
</dbReference>
<comment type="catalytic activity">
    <reaction evidence="10">
        <text>L-threonyl-[protein] + ATP = O-phospho-L-threonyl-[protein] + ADP + H(+)</text>
        <dbReference type="Rhea" id="RHEA:46608"/>
        <dbReference type="Rhea" id="RHEA-COMP:11060"/>
        <dbReference type="Rhea" id="RHEA-COMP:11605"/>
        <dbReference type="ChEBI" id="CHEBI:15378"/>
        <dbReference type="ChEBI" id="CHEBI:30013"/>
        <dbReference type="ChEBI" id="CHEBI:30616"/>
        <dbReference type="ChEBI" id="CHEBI:61977"/>
        <dbReference type="ChEBI" id="CHEBI:456216"/>
        <dbReference type="EC" id="2.7.11.1"/>
    </reaction>
</comment>
<dbReference type="InterPro" id="IPR018935">
    <property type="entry name" value="RIO_kinase_CS"/>
</dbReference>
<evidence type="ECO:0000256" key="3">
    <source>
        <dbReference type="ARBA" id="ARBA00022527"/>
    </source>
</evidence>
<evidence type="ECO:0000256" key="1">
    <source>
        <dbReference type="ARBA" id="ARBA00009196"/>
    </source>
</evidence>
<reference evidence="13" key="1">
    <citation type="journal article" date="2020" name="mSystems">
        <title>Genome- and Community-Level Interaction Insights into Carbon Utilization and Element Cycling Functions of Hydrothermarchaeota in Hydrothermal Sediment.</title>
        <authorList>
            <person name="Zhou Z."/>
            <person name="Liu Y."/>
            <person name="Xu W."/>
            <person name="Pan J."/>
            <person name="Luo Z.H."/>
            <person name="Li M."/>
        </authorList>
    </citation>
    <scope>NUCLEOTIDE SEQUENCE [LARGE SCALE GENOMIC DNA]</scope>
    <source>
        <strain evidence="14">SpSt-1105</strain>
        <strain evidence="13">SpSt-27</strain>
    </source>
</reference>
<evidence type="ECO:0000259" key="12">
    <source>
        <dbReference type="PROSITE" id="PS50011"/>
    </source>
</evidence>
<organism evidence="13">
    <name type="scientific">Ignisphaera aggregans</name>
    <dbReference type="NCBI Taxonomy" id="334771"/>
    <lineage>
        <taxon>Archaea</taxon>
        <taxon>Thermoproteota</taxon>
        <taxon>Thermoprotei</taxon>
        <taxon>Desulfurococcales</taxon>
        <taxon>Desulfurococcaceae</taxon>
        <taxon>Ignisphaera</taxon>
    </lineage>
</organism>
<dbReference type="GO" id="GO:0046872">
    <property type="term" value="F:metal ion binding"/>
    <property type="evidence" value="ECO:0007669"/>
    <property type="project" value="UniProtKB-KW"/>
</dbReference>
<keyword evidence="7 13" id="KW-0418">Kinase</keyword>
<evidence type="ECO:0000256" key="11">
    <source>
        <dbReference type="ARBA" id="ARBA00048679"/>
    </source>
</evidence>
<dbReference type="Pfam" id="PF01163">
    <property type="entry name" value="RIO1"/>
    <property type="match status" value="1"/>
</dbReference>
<dbReference type="InterPro" id="IPR018934">
    <property type="entry name" value="RIO_dom"/>
</dbReference>
<gene>
    <name evidence="14" type="ORF">ENM66_08400</name>
    <name evidence="13" type="ORF">ENP99_04695</name>
</gene>
<evidence type="ECO:0000256" key="7">
    <source>
        <dbReference type="ARBA" id="ARBA00022777"/>
    </source>
</evidence>
<evidence type="ECO:0000256" key="8">
    <source>
        <dbReference type="ARBA" id="ARBA00022840"/>
    </source>
</evidence>
<dbReference type="InterPro" id="IPR000719">
    <property type="entry name" value="Prot_kinase_dom"/>
</dbReference>
<dbReference type="InterPro" id="IPR000687">
    <property type="entry name" value="RIO_kinase"/>
</dbReference>
<dbReference type="InterPro" id="IPR011009">
    <property type="entry name" value="Kinase-like_dom_sf"/>
</dbReference>
<accession>A0A7J2TBY9</accession>
<dbReference type="PROSITE" id="PS00109">
    <property type="entry name" value="PROTEIN_KINASE_TYR"/>
    <property type="match status" value="1"/>
</dbReference>
<sequence length="279" mass="32314">MEDVDRDVDRELGKRLREPRIRDEDLFETVEEVFDRATVLALLELKQRGCLSKLSGVVSAGKEARVYLAKGKSGEYVAVKIYLTATAEFKKGIWKYIKGDPRYEWVLSLPTHKLMSVWARKEFSNLKRMYGASVSVPKPICVYRNILVMEFIGENGVRAPLLKEAAEAGLLDSDFAVQIFTEIVRNVYRMYWYAGLVHGDLSEYNVMLHGDRVYIIDVSQAVKLEHPNSHMFLYRDISNIVKFFRDELKLRTPPIDKIYYGILNKDEAQLQSLIEEYEE</sequence>
<keyword evidence="8" id="KW-0067">ATP-binding</keyword>
<dbReference type="Gene3D" id="1.10.510.10">
    <property type="entry name" value="Transferase(Phosphotransferase) domain 1"/>
    <property type="match status" value="1"/>
</dbReference>
<evidence type="ECO:0000256" key="9">
    <source>
        <dbReference type="ARBA" id="ARBA00022842"/>
    </source>
</evidence>
<dbReference type="SMART" id="SM00090">
    <property type="entry name" value="RIO"/>
    <property type="match status" value="1"/>
</dbReference>